<dbReference type="PROSITE" id="PS51257">
    <property type="entry name" value="PROKAR_LIPOPROTEIN"/>
    <property type="match status" value="1"/>
</dbReference>
<feature type="signal peptide" evidence="1">
    <location>
        <begin position="1"/>
        <end position="25"/>
    </location>
</feature>
<dbReference type="InterPro" id="IPR032247">
    <property type="entry name" value="DUF4822"/>
</dbReference>
<reference evidence="3 4" key="1">
    <citation type="submission" date="2011-01" db="EMBL/GenBank/DDBJ databases">
        <title>Whole genome sequence of Tetragenococcus halophilus NBRC 12172.</title>
        <authorList>
            <person name="Nakazawa H."/>
            <person name="Omata S."/>
            <person name="Koga C."/>
            <person name="Watanabe Y."/>
            <person name="Katano Y."/>
            <person name="Ito N."/>
            <person name="Tsukatani N."/>
            <person name="Ankai A."/>
            <person name="Oguchi A."/>
            <person name="Fukui S."/>
            <person name="Yashiro I."/>
            <person name="Kamata S."/>
            <person name="Hashimoto Y."/>
            <person name="Yamazaki J."/>
            <person name="Taguchi H."/>
            <person name="Tanaka A."/>
            <person name="Koyama T."/>
            <person name="Ichige A."/>
            <person name="Hanya Y."/>
            <person name="Tanikawa S."/>
            <person name="Yamazaki S."/>
            <person name="Fujita N."/>
        </authorList>
    </citation>
    <scope>NUCLEOTIDE SEQUENCE [LARGE SCALE GENOMIC DNA]</scope>
    <source>
        <strain evidence="4">DSM 20338 / JCM 20259 / NCIMB 9735 / NBRC 12172</strain>
    </source>
</reference>
<feature type="domain" description="DUF4822" evidence="2">
    <location>
        <begin position="196"/>
        <end position="317"/>
    </location>
</feature>
<name>A0AAN1VR77_TETHN</name>
<dbReference type="EMBL" id="AP012046">
    <property type="protein sequence ID" value="BAK94787.1"/>
    <property type="molecule type" value="Genomic_DNA"/>
</dbReference>
<feature type="chain" id="PRO_5042841278" description="DUF4822 domain-containing protein" evidence="1">
    <location>
        <begin position="26"/>
        <end position="319"/>
    </location>
</feature>
<dbReference type="RefSeq" id="WP_014124838.1">
    <property type="nucleotide sequence ID" value="NC_016052.1"/>
</dbReference>
<dbReference type="Proteomes" id="UP000002663">
    <property type="component" value="Chromosome"/>
</dbReference>
<evidence type="ECO:0000313" key="3">
    <source>
        <dbReference type="EMBL" id="BAK94787.1"/>
    </source>
</evidence>
<feature type="domain" description="DUF4822" evidence="2">
    <location>
        <begin position="55"/>
        <end position="174"/>
    </location>
</feature>
<keyword evidence="1" id="KW-0732">Signal</keyword>
<protein>
    <recommendedName>
        <fullName evidence="2">DUF4822 domain-containing protein</fullName>
    </recommendedName>
</protein>
<dbReference type="Pfam" id="PF16103">
    <property type="entry name" value="DUF4822"/>
    <property type="match status" value="2"/>
</dbReference>
<dbReference type="KEGG" id="thl:TEH_14600"/>
<organism evidence="3 4">
    <name type="scientific">Tetragenococcus halophilus (strain DSM 20338 / JCM 20259 / NCIMB 9735 / NBRC 12172)</name>
    <name type="common">Pediococcus halophilus</name>
    <dbReference type="NCBI Taxonomy" id="945021"/>
    <lineage>
        <taxon>Bacteria</taxon>
        <taxon>Bacillati</taxon>
        <taxon>Bacillota</taxon>
        <taxon>Bacilli</taxon>
        <taxon>Lactobacillales</taxon>
        <taxon>Enterococcaceae</taxon>
        <taxon>Tetragenococcus</taxon>
    </lineage>
</organism>
<evidence type="ECO:0000259" key="2">
    <source>
        <dbReference type="Pfam" id="PF16103"/>
    </source>
</evidence>
<evidence type="ECO:0000256" key="1">
    <source>
        <dbReference type="SAM" id="SignalP"/>
    </source>
</evidence>
<sequence length="319" mass="36023">MKKIKLIVLMTAVALGAFIAGCATEQNDTEGLSAAQTTETSQVEQTEQEATSALDILTDTNWQGTDVYDAQGNDLTAENQEFISLAKFDKETGFYEFFDQESGETKEDSGTFFVTNDDQKRILISETQDYQAVVDITEITEDIFTYKRMGEDADGNEVEVFVEHVPYDTTELEFTEGREAMDAETGPIETDVDGDELLSETLWNGTKVEDKEGNDVTEANQEFISLAKFDGSTNKYEFFDLETGETRDDFGYYSVLFNNKLRAHVSIGENEYGAALELTEFNDERFTYKRMGEDAEGNEIEIFVEHEPYTGEFTPEFTF</sequence>
<evidence type="ECO:0000313" key="4">
    <source>
        <dbReference type="Proteomes" id="UP000002663"/>
    </source>
</evidence>
<accession>A0AAN1VR77</accession>
<dbReference type="AlphaFoldDB" id="A0AAN1VR77"/>
<dbReference type="Gene3D" id="2.40.128.540">
    <property type="entry name" value="Domain of unknown function DUF4822"/>
    <property type="match status" value="2"/>
</dbReference>
<proteinExistence type="predicted"/>
<gene>
    <name evidence="3" type="ordered locus">TEH_14600</name>
</gene>